<evidence type="ECO:0000313" key="2">
    <source>
        <dbReference type="Proteomes" id="UP000037962"/>
    </source>
</evidence>
<comment type="caution">
    <text evidence="1">The sequence shown here is derived from an EMBL/GenBank/DDBJ whole genome shotgun (WGS) entry which is preliminary data.</text>
</comment>
<name>A0ABR5LKD4_9MYCO</name>
<dbReference type="Proteomes" id="UP000037962">
    <property type="component" value="Unassembled WGS sequence"/>
</dbReference>
<reference evidence="1 2" key="1">
    <citation type="submission" date="2015-09" db="EMBL/GenBank/DDBJ databases">
        <title>Genome Sequences of Mycobacterium immunogenum Isolates, Recuperated from a Chloraminated Drinking Water Distribution System Simulator Subjected to Episodes of Nitrification.</title>
        <authorList>
            <person name="Gomez-Alvarez V."/>
            <person name="Revetta R.P."/>
        </authorList>
    </citation>
    <scope>NUCLEOTIDE SEQUENCE [LARGE SCALE GENOMIC DNA]</scope>
    <source>
        <strain evidence="1 2">H076</strain>
    </source>
</reference>
<accession>A0ABR5LKD4</accession>
<organism evidence="1 2">
    <name type="scientific">Mycobacteroides immunogenum</name>
    <dbReference type="NCBI Taxonomy" id="83262"/>
    <lineage>
        <taxon>Bacteria</taxon>
        <taxon>Bacillati</taxon>
        <taxon>Actinomycetota</taxon>
        <taxon>Actinomycetes</taxon>
        <taxon>Mycobacteriales</taxon>
        <taxon>Mycobacteriaceae</taxon>
        <taxon>Mycobacteroides</taxon>
    </lineage>
</organism>
<dbReference type="RefSeq" id="WP_054430158.1">
    <property type="nucleotide sequence ID" value="NZ_LJFS01000048.1"/>
</dbReference>
<keyword evidence="2" id="KW-1185">Reference proteome</keyword>
<sequence>MTDAQRHGSVALVNGWISNGGTSGAVGPTRQCIYRLPGTPAYASAVYAMNGVMLWAGGQDITRQPRHFDGIGKADQLEAFLAGR</sequence>
<dbReference type="EMBL" id="LJFS01000048">
    <property type="protein sequence ID" value="KPG26084.1"/>
    <property type="molecule type" value="Genomic_DNA"/>
</dbReference>
<gene>
    <name evidence="1" type="ORF">AN912_25815</name>
</gene>
<protein>
    <submittedName>
        <fullName evidence="1">Uncharacterized protein</fullName>
    </submittedName>
</protein>
<evidence type="ECO:0000313" key="1">
    <source>
        <dbReference type="EMBL" id="KPG26084.1"/>
    </source>
</evidence>
<proteinExistence type="predicted"/>